<evidence type="ECO:0000256" key="1">
    <source>
        <dbReference type="ARBA" id="ARBA00022475"/>
    </source>
</evidence>
<dbReference type="EMBL" id="RBAH01000015">
    <property type="protein sequence ID" value="RKN80498.1"/>
    <property type="molecule type" value="Genomic_DNA"/>
</dbReference>
<dbReference type="OrthoDB" id="2553001at2"/>
<evidence type="ECO:0000256" key="6">
    <source>
        <dbReference type="SAM" id="SignalP"/>
    </source>
</evidence>
<keyword evidence="5" id="KW-0449">Lipoprotein</keyword>
<keyword evidence="1" id="KW-1003">Cell membrane</keyword>
<reference evidence="7 8" key="1">
    <citation type="journal article" date="2007" name="Int. J. Syst. Evol. Microbiol.">
        <title>Paenibacillus ginsengarvi sp. nov., isolated from soil from ginseng cultivation.</title>
        <authorList>
            <person name="Yoon M.H."/>
            <person name="Ten L.N."/>
            <person name="Im W.T."/>
        </authorList>
    </citation>
    <scope>NUCLEOTIDE SEQUENCE [LARGE SCALE GENOMIC DNA]</scope>
    <source>
        <strain evidence="7 8">KCTC 13059</strain>
    </source>
</reference>
<dbReference type="RefSeq" id="WP_120749086.1">
    <property type="nucleotide sequence ID" value="NZ_RBAH01000015.1"/>
</dbReference>
<dbReference type="PROSITE" id="PS51257">
    <property type="entry name" value="PROKAR_LIPOPROTEIN"/>
    <property type="match status" value="1"/>
</dbReference>
<feature type="chain" id="PRO_5038949602" evidence="6">
    <location>
        <begin position="26"/>
        <end position="438"/>
    </location>
</feature>
<dbReference type="SUPFAM" id="SSF53850">
    <property type="entry name" value="Periplasmic binding protein-like II"/>
    <property type="match status" value="1"/>
</dbReference>
<evidence type="ECO:0000313" key="7">
    <source>
        <dbReference type="EMBL" id="RKN80498.1"/>
    </source>
</evidence>
<dbReference type="Proteomes" id="UP000282311">
    <property type="component" value="Unassembled WGS sequence"/>
</dbReference>
<keyword evidence="3" id="KW-0472">Membrane</keyword>
<evidence type="ECO:0000313" key="8">
    <source>
        <dbReference type="Proteomes" id="UP000282311"/>
    </source>
</evidence>
<dbReference type="PANTHER" id="PTHR43649">
    <property type="entry name" value="ARABINOSE-BINDING PROTEIN-RELATED"/>
    <property type="match status" value="1"/>
</dbReference>
<accession>A0A3B0C7C0</accession>
<dbReference type="Pfam" id="PF01547">
    <property type="entry name" value="SBP_bac_1"/>
    <property type="match status" value="1"/>
</dbReference>
<keyword evidence="8" id="KW-1185">Reference proteome</keyword>
<dbReference type="InterPro" id="IPR006059">
    <property type="entry name" value="SBP"/>
</dbReference>
<name>A0A3B0C7C0_9BACL</name>
<evidence type="ECO:0000256" key="5">
    <source>
        <dbReference type="ARBA" id="ARBA00023288"/>
    </source>
</evidence>
<gene>
    <name evidence="7" type="ORF">D7M11_20360</name>
</gene>
<protein>
    <submittedName>
        <fullName evidence="7">Extracellular solute-binding protein</fullName>
    </submittedName>
</protein>
<organism evidence="7 8">
    <name type="scientific">Paenibacillus ginsengarvi</name>
    <dbReference type="NCBI Taxonomy" id="400777"/>
    <lineage>
        <taxon>Bacteria</taxon>
        <taxon>Bacillati</taxon>
        <taxon>Bacillota</taxon>
        <taxon>Bacilli</taxon>
        <taxon>Bacillales</taxon>
        <taxon>Paenibacillaceae</taxon>
        <taxon>Paenibacillus</taxon>
    </lineage>
</organism>
<dbReference type="AlphaFoldDB" id="A0A3B0C7C0"/>
<evidence type="ECO:0000256" key="3">
    <source>
        <dbReference type="ARBA" id="ARBA00023136"/>
    </source>
</evidence>
<feature type="signal peptide" evidence="6">
    <location>
        <begin position="1"/>
        <end position="25"/>
    </location>
</feature>
<evidence type="ECO:0000256" key="2">
    <source>
        <dbReference type="ARBA" id="ARBA00022729"/>
    </source>
</evidence>
<proteinExistence type="predicted"/>
<dbReference type="InterPro" id="IPR050490">
    <property type="entry name" value="Bact_solute-bd_prot1"/>
</dbReference>
<comment type="caution">
    <text evidence="7">The sequence shown here is derived from an EMBL/GenBank/DDBJ whole genome shotgun (WGS) entry which is preliminary data.</text>
</comment>
<dbReference type="Gene3D" id="3.40.190.10">
    <property type="entry name" value="Periplasmic binding protein-like II"/>
    <property type="match status" value="1"/>
</dbReference>
<dbReference type="PANTHER" id="PTHR43649:SF33">
    <property type="entry name" value="POLYGALACTURONAN_RHAMNOGALACTURONAN-BINDING PROTEIN YTCQ"/>
    <property type="match status" value="1"/>
</dbReference>
<evidence type="ECO:0000256" key="4">
    <source>
        <dbReference type="ARBA" id="ARBA00023139"/>
    </source>
</evidence>
<sequence length="438" mass="48497">MKINATEKRAQILVIGMLAAMTVLSACSGGEAKSGKENAATQEPFDLFFLGSTDKERFFREHGNDINKKFPNININYYQLAAKTDEAKGALSIDDALARGIPIDIMHMAPANIKPYLVDTKLAYPIDDLIKKYKYDLNILYPEAVQTLRTISGGPLYGLPNNTSIHKIYYNKDLFDKFGVAYPKDGLNWDEVYELAKRMTRTDGGQQYQGAIIPFSGMMVLNQLSAPFVDLNTNKTVFVSDPKWSKFSSNLVRFHQIPGNSPQDASLFTTKGTAAMLIAATDLNASWTTNWDIAQAPVFADMPGVGSMAWGSTYALASTSKHKEEVFQVIALLSSKEHMQQMERLGSLTVLNDPNKKKDFGKDIAWLQGRKVNMAAMFQDKIAPPYPLSPYEGLAQAALNKQLNDLVAGKVVDINTALRQATEEADKAIQAEIEKTKR</sequence>
<keyword evidence="4" id="KW-0564">Palmitate</keyword>
<keyword evidence="2 6" id="KW-0732">Signal</keyword>